<accession>A0A6J0LNV3</accession>
<dbReference type="RefSeq" id="XP_018461011.1">
    <property type="nucleotide sequence ID" value="XM_018605509.1"/>
</dbReference>
<name>A0A6J0LNV3_RAPSA</name>
<evidence type="ECO:0000259" key="1">
    <source>
        <dbReference type="Pfam" id="PF13966"/>
    </source>
</evidence>
<proteinExistence type="predicted"/>
<gene>
    <name evidence="3" type="primary">LOC108832017</name>
</gene>
<evidence type="ECO:0000313" key="3">
    <source>
        <dbReference type="RefSeq" id="XP_018461011.1"/>
    </source>
</evidence>
<dbReference type="InterPro" id="IPR026960">
    <property type="entry name" value="RVT-Znf"/>
</dbReference>
<evidence type="ECO:0000313" key="2">
    <source>
        <dbReference type="Proteomes" id="UP000504610"/>
    </source>
</evidence>
<dbReference type="AlphaFoldDB" id="A0A6J0LNV3"/>
<dbReference type="Proteomes" id="UP000504610">
    <property type="component" value="Chromosome 2"/>
</dbReference>
<reference evidence="3" key="2">
    <citation type="submission" date="2025-08" db="UniProtKB">
        <authorList>
            <consortium name="RefSeq"/>
        </authorList>
    </citation>
    <scope>IDENTIFICATION</scope>
    <source>
        <tissue evidence="3">Leaf</tissue>
    </source>
</reference>
<organism evidence="2 3">
    <name type="scientific">Raphanus sativus</name>
    <name type="common">Radish</name>
    <name type="synonym">Raphanus raphanistrum var. sativus</name>
    <dbReference type="NCBI Taxonomy" id="3726"/>
    <lineage>
        <taxon>Eukaryota</taxon>
        <taxon>Viridiplantae</taxon>
        <taxon>Streptophyta</taxon>
        <taxon>Embryophyta</taxon>
        <taxon>Tracheophyta</taxon>
        <taxon>Spermatophyta</taxon>
        <taxon>Magnoliopsida</taxon>
        <taxon>eudicotyledons</taxon>
        <taxon>Gunneridae</taxon>
        <taxon>Pentapetalae</taxon>
        <taxon>rosids</taxon>
        <taxon>malvids</taxon>
        <taxon>Brassicales</taxon>
        <taxon>Brassicaceae</taxon>
        <taxon>Brassiceae</taxon>
        <taxon>Raphanus</taxon>
    </lineage>
</organism>
<feature type="domain" description="Reverse transcriptase zinc-binding" evidence="1">
    <location>
        <begin position="89"/>
        <end position="159"/>
    </location>
</feature>
<dbReference type="KEGG" id="rsz:108832017"/>
<dbReference type="GeneID" id="108832017"/>
<protein>
    <submittedName>
        <fullName evidence="3">Uncharacterized protein LOC108832017</fullName>
    </submittedName>
</protein>
<dbReference type="OrthoDB" id="1750965at2759"/>
<dbReference type="Pfam" id="PF13966">
    <property type="entry name" value="zf-RVT"/>
    <property type="match status" value="1"/>
</dbReference>
<reference evidence="2" key="1">
    <citation type="journal article" date="2019" name="Database">
        <title>The radish genome database (RadishGD): an integrated information resource for radish genomics.</title>
        <authorList>
            <person name="Yu H.J."/>
            <person name="Baek S."/>
            <person name="Lee Y.J."/>
            <person name="Cho A."/>
            <person name="Mun J.H."/>
        </authorList>
    </citation>
    <scope>NUCLEOTIDE SEQUENCE [LARGE SCALE GENOMIC DNA]</scope>
    <source>
        <strain evidence="2">cv. WK10039</strain>
    </source>
</reference>
<keyword evidence="2" id="KW-1185">Reference proteome</keyword>
<sequence>MTHGHHLMVSDIIISTSSSQHWNVEAARPLLNDEQFHLMLTLYLPQTRTDDHLVWPNNPSGNYSVKSGYKREMVELGSALPDLLPPRGDDPMLKQNIWTLPILPKLKHFLWRLLSLDLGTNTKLNTRGMCVDNLCPRCSGSPEKVNHLFFMCPLSIQTWRLNQVTLGYSSTFSDDLENNMRHLFDLQSSSTLTLEQKLTPFWMLWKIWESRNNLIFKNKSDSFILNVMQVMLQLKFETGLRRLRRINCPRTSGVCVRQHLWRWMLEAESKA</sequence>